<proteinExistence type="predicted"/>
<protein>
    <submittedName>
        <fullName evidence="2">Uncharacterized protein</fullName>
    </submittedName>
</protein>
<evidence type="ECO:0000313" key="2">
    <source>
        <dbReference type="EMBL" id="CAE0261163.1"/>
    </source>
</evidence>
<organism evidence="2">
    <name type="scientific">Palpitomonas bilix</name>
    <dbReference type="NCBI Taxonomy" id="652834"/>
    <lineage>
        <taxon>Eukaryota</taxon>
        <taxon>Eukaryota incertae sedis</taxon>
    </lineage>
</organism>
<dbReference type="AlphaFoldDB" id="A0A7S3GAY1"/>
<sequence length="433" mass="48971">MPSLFSVSAKSTLSLPKGQTFVPSLFHLLWKKSDATLEGCEMKIPNTIIFHSGYVSSWYFTSKNGHIKKKNKEKLNRKDIIDGFPKKATRSSSEIVAYFLRPKGEEFEDAEVEYFDQASFENFIEHAMSKVDEDLYGLLQEFIEPDLEHNSVTKAVWVSGKGGEVRVETRTNINRITAASKQKLERVATFDGPEYLSKGRVWAAQPIIRKVTSLCTRMVDHIMEVEKEREFDAIKTMEAYFKISDGKIYFLFASSMHLTRKKMKAMIDPPLYRADTSSSFYFRLICDRAAGQIGGGTGRESHISSTSAATTARPRLSNLHSRTTAVSGKEGERWEGGKEGREERSGKQCKREGTKIIFKKRVRSEANTSSYGRCLTPHHIAHAKLPVCPAIRKRIGVRAKGGRYRYLGEKQAQIDAKEKGVGNTQTLEENREK</sequence>
<evidence type="ECO:0000256" key="1">
    <source>
        <dbReference type="SAM" id="MobiDB-lite"/>
    </source>
</evidence>
<dbReference type="EMBL" id="HBIB01036147">
    <property type="protein sequence ID" value="CAE0261163.1"/>
    <property type="molecule type" value="Transcribed_RNA"/>
</dbReference>
<accession>A0A7S3GAY1</accession>
<name>A0A7S3GAY1_9EUKA</name>
<reference evidence="2" key="1">
    <citation type="submission" date="2021-01" db="EMBL/GenBank/DDBJ databases">
        <authorList>
            <person name="Corre E."/>
            <person name="Pelletier E."/>
            <person name="Niang G."/>
            <person name="Scheremetjew M."/>
            <person name="Finn R."/>
            <person name="Kale V."/>
            <person name="Holt S."/>
            <person name="Cochrane G."/>
            <person name="Meng A."/>
            <person name="Brown T."/>
            <person name="Cohen L."/>
        </authorList>
    </citation>
    <scope>NUCLEOTIDE SEQUENCE</scope>
    <source>
        <strain evidence="2">NIES-2562</strain>
    </source>
</reference>
<gene>
    <name evidence="2" type="ORF">PBIL07802_LOCUS23453</name>
</gene>
<feature type="compositionally biased region" description="Basic and acidic residues" evidence="1">
    <location>
        <begin position="329"/>
        <end position="351"/>
    </location>
</feature>
<feature type="region of interest" description="Disordered" evidence="1">
    <location>
        <begin position="320"/>
        <end position="351"/>
    </location>
</feature>